<organism evidence="3 4">
    <name type="scientific">Salinimicrobium marinum</name>
    <dbReference type="NCBI Taxonomy" id="680283"/>
    <lineage>
        <taxon>Bacteria</taxon>
        <taxon>Pseudomonadati</taxon>
        <taxon>Bacteroidota</taxon>
        <taxon>Flavobacteriia</taxon>
        <taxon>Flavobacteriales</taxon>
        <taxon>Flavobacteriaceae</taxon>
        <taxon>Salinimicrobium</taxon>
    </lineage>
</organism>
<gene>
    <name evidence="3" type="ORF">GCM10007103_33950</name>
</gene>
<sequence length="316" mass="36978">MDIYKLVSILITTKDRLGELKRTLNSLEPLLSRGLILIICDDGSTDGTSEFLKEKYPTALVIRNKESKGLIFSRNLLMNMVNTVYAISLDDDANILTRNPISAIVNYFKKNQKCGVIAFRIYWGIEKPPKAEISEEPLRVRGFVGCGHAWRMQAWYQIPNYPEWFKFYGEEQFASYHLLMSDWEVHYFPHIFIHHRVDNRSRKNQKDYILRTRRSLRSGWYLYVMFLPVKVIIPRIVYSLWIQIKTKVVKGDSKSTIGILQAIGDTVINLPKLLQNRTALSHLEYQTYYELPDEKIYWKPKIKHDLSVIISNGPRS</sequence>
<keyword evidence="3" id="KW-0808">Transferase</keyword>
<dbReference type="SUPFAM" id="SSF53448">
    <property type="entry name" value="Nucleotide-diphospho-sugar transferases"/>
    <property type="match status" value="1"/>
</dbReference>
<dbReference type="Proteomes" id="UP000610456">
    <property type="component" value="Unassembled WGS sequence"/>
</dbReference>
<dbReference type="Pfam" id="PF00535">
    <property type="entry name" value="Glycos_transf_2"/>
    <property type="match status" value="1"/>
</dbReference>
<reference evidence="3" key="2">
    <citation type="submission" date="2020-09" db="EMBL/GenBank/DDBJ databases">
        <authorList>
            <person name="Sun Q."/>
            <person name="Kim S."/>
        </authorList>
    </citation>
    <scope>NUCLEOTIDE SEQUENCE</scope>
    <source>
        <strain evidence="3">KCTC 12719</strain>
    </source>
</reference>
<name>A0A918W0B4_9FLAO</name>
<feature type="transmembrane region" description="Helical" evidence="1">
    <location>
        <begin position="220"/>
        <end position="241"/>
    </location>
</feature>
<reference evidence="3" key="1">
    <citation type="journal article" date="2014" name="Int. J. Syst. Evol. Microbiol.">
        <title>Complete genome sequence of Corynebacterium casei LMG S-19264T (=DSM 44701T), isolated from a smear-ripened cheese.</title>
        <authorList>
            <consortium name="US DOE Joint Genome Institute (JGI-PGF)"/>
            <person name="Walter F."/>
            <person name="Albersmeier A."/>
            <person name="Kalinowski J."/>
            <person name="Ruckert C."/>
        </authorList>
    </citation>
    <scope>NUCLEOTIDE SEQUENCE</scope>
    <source>
        <strain evidence="3">KCTC 12719</strain>
    </source>
</reference>
<keyword evidence="1" id="KW-0472">Membrane</keyword>
<dbReference type="Gene3D" id="3.90.550.10">
    <property type="entry name" value="Spore Coat Polysaccharide Biosynthesis Protein SpsA, Chain A"/>
    <property type="match status" value="1"/>
</dbReference>
<evidence type="ECO:0000313" key="3">
    <source>
        <dbReference type="EMBL" id="GHA50395.1"/>
    </source>
</evidence>
<evidence type="ECO:0000259" key="2">
    <source>
        <dbReference type="Pfam" id="PF00535"/>
    </source>
</evidence>
<keyword evidence="1" id="KW-0812">Transmembrane</keyword>
<keyword evidence="1" id="KW-1133">Transmembrane helix</keyword>
<protein>
    <submittedName>
        <fullName evidence="3">Glycosyl transferase</fullName>
    </submittedName>
</protein>
<dbReference type="PANTHER" id="PTHR43685:SF2">
    <property type="entry name" value="GLYCOSYLTRANSFERASE 2-LIKE DOMAIN-CONTAINING PROTEIN"/>
    <property type="match status" value="1"/>
</dbReference>
<keyword evidence="4" id="KW-1185">Reference proteome</keyword>
<dbReference type="CDD" id="cd00761">
    <property type="entry name" value="Glyco_tranf_GTA_type"/>
    <property type="match status" value="1"/>
</dbReference>
<feature type="domain" description="Glycosyltransferase 2-like" evidence="2">
    <location>
        <begin position="8"/>
        <end position="136"/>
    </location>
</feature>
<dbReference type="InterPro" id="IPR050834">
    <property type="entry name" value="Glycosyltransf_2"/>
</dbReference>
<accession>A0A918W0B4</accession>
<dbReference type="PANTHER" id="PTHR43685">
    <property type="entry name" value="GLYCOSYLTRANSFERASE"/>
    <property type="match status" value="1"/>
</dbReference>
<dbReference type="RefSeq" id="WP_189606261.1">
    <property type="nucleotide sequence ID" value="NZ_BMXB01000023.1"/>
</dbReference>
<dbReference type="GO" id="GO:0016740">
    <property type="term" value="F:transferase activity"/>
    <property type="evidence" value="ECO:0007669"/>
    <property type="project" value="UniProtKB-KW"/>
</dbReference>
<dbReference type="InterPro" id="IPR001173">
    <property type="entry name" value="Glyco_trans_2-like"/>
</dbReference>
<dbReference type="InterPro" id="IPR029044">
    <property type="entry name" value="Nucleotide-diphossugar_trans"/>
</dbReference>
<comment type="caution">
    <text evidence="3">The sequence shown here is derived from an EMBL/GenBank/DDBJ whole genome shotgun (WGS) entry which is preliminary data.</text>
</comment>
<dbReference type="AlphaFoldDB" id="A0A918W0B4"/>
<dbReference type="EMBL" id="BMXB01000023">
    <property type="protein sequence ID" value="GHA50395.1"/>
    <property type="molecule type" value="Genomic_DNA"/>
</dbReference>
<evidence type="ECO:0000256" key="1">
    <source>
        <dbReference type="SAM" id="Phobius"/>
    </source>
</evidence>
<evidence type="ECO:0000313" key="4">
    <source>
        <dbReference type="Proteomes" id="UP000610456"/>
    </source>
</evidence>
<proteinExistence type="predicted"/>